<evidence type="ECO:0000313" key="1">
    <source>
        <dbReference type="EMBL" id="EAR13637.1"/>
    </source>
</evidence>
<accession>A4BXE6</accession>
<protein>
    <recommendedName>
        <fullName evidence="3">DUF4286 domain-containing protein</fullName>
    </recommendedName>
</protein>
<dbReference type="Proteomes" id="UP000003053">
    <property type="component" value="Unassembled WGS sequence"/>
</dbReference>
<reference evidence="1 2" key="1">
    <citation type="submission" date="2006-02" db="EMBL/GenBank/DDBJ databases">
        <authorList>
            <person name="Murray A."/>
            <person name="Staley J."/>
            <person name="Ferriera S."/>
            <person name="Johnson J."/>
            <person name="Kravitz S."/>
            <person name="Halpern A."/>
            <person name="Remington K."/>
            <person name="Beeson K."/>
            <person name="Tran B."/>
            <person name="Rogers Y.-H."/>
            <person name="Friedman R."/>
            <person name="Venter J.C."/>
        </authorList>
    </citation>
    <scope>NUCLEOTIDE SEQUENCE [LARGE SCALE GENOMIC DNA]</scope>
    <source>
        <strain evidence="1 2">23-P</strain>
    </source>
</reference>
<comment type="caution">
    <text evidence="1">The sequence shown here is derived from an EMBL/GenBank/DDBJ whole genome shotgun (WGS) entry which is preliminary data.</text>
</comment>
<evidence type="ECO:0000313" key="2">
    <source>
        <dbReference type="Proteomes" id="UP000003053"/>
    </source>
</evidence>
<dbReference type="HOGENOM" id="CLU_146735_3_0_10"/>
<dbReference type="RefSeq" id="WP_004569435.1">
    <property type="nucleotide sequence ID" value="NZ_CH724148.1"/>
</dbReference>
<dbReference type="InterPro" id="IPR025563">
    <property type="entry name" value="DUF4286"/>
</dbReference>
<dbReference type="eggNOG" id="ENOG5032RP1">
    <property type="taxonomic scope" value="Bacteria"/>
</dbReference>
<proteinExistence type="predicted"/>
<keyword evidence="2" id="KW-1185">Reference proteome</keyword>
<dbReference type="EMBL" id="AAOG01000001">
    <property type="protein sequence ID" value="EAR13637.1"/>
    <property type="molecule type" value="Genomic_DNA"/>
</dbReference>
<evidence type="ECO:0008006" key="3">
    <source>
        <dbReference type="Google" id="ProtNLM"/>
    </source>
</evidence>
<dbReference type="AlphaFoldDB" id="A4BXE6"/>
<sequence length="109" mass="12755">MYIFNETINIDDAAHNEWITWIESHITTILNTGRFTSAKFSEVLVDEEMGGKTYSIQYSAKTRADLDNYYQFDAPTLQLESVKKFADKMLTFRTELKIIKEFYPPNVQN</sequence>
<gene>
    <name evidence="1" type="ORF">PI23P_04047</name>
</gene>
<organism evidence="1 2">
    <name type="scientific">Polaribacter irgensii 23-P</name>
    <dbReference type="NCBI Taxonomy" id="313594"/>
    <lineage>
        <taxon>Bacteria</taxon>
        <taxon>Pseudomonadati</taxon>
        <taxon>Bacteroidota</taxon>
        <taxon>Flavobacteriia</taxon>
        <taxon>Flavobacteriales</taxon>
        <taxon>Flavobacteriaceae</taxon>
    </lineage>
</organism>
<dbReference type="STRING" id="313594.PI23P_04047"/>
<name>A4BXE6_9FLAO</name>
<dbReference type="OrthoDB" id="1121837at2"/>
<dbReference type="Pfam" id="PF14114">
    <property type="entry name" value="DUF4286"/>
    <property type="match status" value="1"/>
</dbReference>